<evidence type="ECO:0000313" key="3">
    <source>
        <dbReference type="EMBL" id="PWR03078.1"/>
    </source>
</evidence>
<dbReference type="Proteomes" id="UP000245680">
    <property type="component" value="Unassembled WGS sequence"/>
</dbReference>
<keyword evidence="1" id="KW-0812">Transmembrane</keyword>
<dbReference type="PROSITE" id="PS50830">
    <property type="entry name" value="TNASE_3"/>
    <property type="match status" value="1"/>
</dbReference>
<dbReference type="InterPro" id="IPR016071">
    <property type="entry name" value="Staphylococal_nuclease_OB-fold"/>
</dbReference>
<name>A0A2V2LC97_9RHOB</name>
<organism evidence="3 4">
    <name type="scientific">Meridianimarinicoccus roseus</name>
    <dbReference type="NCBI Taxonomy" id="2072018"/>
    <lineage>
        <taxon>Bacteria</taxon>
        <taxon>Pseudomonadati</taxon>
        <taxon>Pseudomonadota</taxon>
        <taxon>Alphaproteobacteria</taxon>
        <taxon>Rhodobacterales</taxon>
        <taxon>Paracoccaceae</taxon>
        <taxon>Meridianimarinicoccus</taxon>
    </lineage>
</organism>
<sequence>MVAFRQRQRAPINALTKAFFILAASFPVRSNFRIFFGSLLTCVGLIVSVSALASQYIEGRVTTVRDVDTIEVRGVPVRLNGLDGPETSTRAGRNARNFMVRLVRGKTVTCQLTGARTYDRWVGTCYLDGTDIAAIAVANGHALDCARYSGGRYRQYETPAARSRLARARYC</sequence>
<keyword evidence="1" id="KW-1133">Transmembrane helix</keyword>
<gene>
    <name evidence="3" type="ORF">DKT77_09100</name>
</gene>
<dbReference type="EMBL" id="QGKU01000031">
    <property type="protein sequence ID" value="PWR03078.1"/>
    <property type="molecule type" value="Genomic_DNA"/>
</dbReference>
<accession>A0A2V2LC97</accession>
<comment type="caution">
    <text evidence="3">The sequence shown here is derived from an EMBL/GenBank/DDBJ whole genome shotgun (WGS) entry which is preliminary data.</text>
</comment>
<evidence type="ECO:0000256" key="1">
    <source>
        <dbReference type="SAM" id="Phobius"/>
    </source>
</evidence>
<dbReference type="SMART" id="SM00318">
    <property type="entry name" value="SNc"/>
    <property type="match status" value="1"/>
</dbReference>
<dbReference type="Pfam" id="PF00565">
    <property type="entry name" value="SNase"/>
    <property type="match status" value="1"/>
</dbReference>
<evidence type="ECO:0000259" key="2">
    <source>
        <dbReference type="PROSITE" id="PS50830"/>
    </source>
</evidence>
<dbReference type="Gene3D" id="2.40.50.90">
    <property type="match status" value="1"/>
</dbReference>
<reference evidence="3 4" key="1">
    <citation type="submission" date="2018-05" db="EMBL/GenBank/DDBJ databases">
        <title>Rhodobacteraceae gen. nov., sp. nov. isolated from sea water.</title>
        <authorList>
            <person name="Ren Y."/>
        </authorList>
    </citation>
    <scope>NUCLEOTIDE SEQUENCE [LARGE SCALE GENOMIC DNA]</scope>
    <source>
        <strain evidence="3 4">TG-679</strain>
    </source>
</reference>
<dbReference type="SUPFAM" id="SSF50199">
    <property type="entry name" value="Staphylococcal nuclease"/>
    <property type="match status" value="1"/>
</dbReference>
<dbReference type="AlphaFoldDB" id="A0A2V2LC97"/>
<keyword evidence="4" id="KW-1185">Reference proteome</keyword>
<feature type="transmembrane region" description="Helical" evidence="1">
    <location>
        <begin position="34"/>
        <end position="53"/>
    </location>
</feature>
<feature type="domain" description="TNase-like" evidence="2">
    <location>
        <begin position="55"/>
        <end position="170"/>
    </location>
</feature>
<keyword evidence="1" id="KW-0472">Membrane</keyword>
<protein>
    <submittedName>
        <fullName evidence="3">Nuclease</fullName>
    </submittedName>
</protein>
<dbReference type="InterPro" id="IPR035437">
    <property type="entry name" value="SNase_OB-fold_sf"/>
</dbReference>
<evidence type="ECO:0000313" key="4">
    <source>
        <dbReference type="Proteomes" id="UP000245680"/>
    </source>
</evidence>
<dbReference type="OrthoDB" id="9805504at2"/>
<proteinExistence type="predicted"/>